<protein>
    <submittedName>
        <fullName evidence="4">Alpha/beta-hydrolase</fullName>
    </submittedName>
</protein>
<dbReference type="OrthoDB" id="2152029at2759"/>
<dbReference type="SUPFAM" id="SSF53474">
    <property type="entry name" value="alpha/beta-Hydrolases"/>
    <property type="match status" value="1"/>
</dbReference>
<dbReference type="InterPro" id="IPR050300">
    <property type="entry name" value="GDXG_lipolytic_enzyme"/>
</dbReference>
<proteinExistence type="predicted"/>
<dbReference type="GO" id="GO:0016787">
    <property type="term" value="F:hydrolase activity"/>
    <property type="evidence" value="ECO:0007669"/>
    <property type="project" value="UniProtKB-KW"/>
</dbReference>
<evidence type="ECO:0000256" key="1">
    <source>
        <dbReference type="ARBA" id="ARBA00022801"/>
    </source>
</evidence>
<feature type="region of interest" description="Disordered" evidence="2">
    <location>
        <begin position="1"/>
        <end position="58"/>
    </location>
</feature>
<accession>A0A167FP44</accession>
<dbReference type="PANTHER" id="PTHR48081:SF8">
    <property type="entry name" value="ALPHA_BETA HYDROLASE FOLD-3 DOMAIN-CONTAINING PROTEIN-RELATED"/>
    <property type="match status" value="1"/>
</dbReference>
<evidence type="ECO:0000313" key="4">
    <source>
        <dbReference type="EMBL" id="KZO89696.1"/>
    </source>
</evidence>
<keyword evidence="5" id="KW-1185">Reference proteome</keyword>
<dbReference type="STRING" id="1330018.A0A167FP44"/>
<dbReference type="PANTHER" id="PTHR48081">
    <property type="entry name" value="AB HYDROLASE SUPERFAMILY PROTEIN C4A8.06C"/>
    <property type="match status" value="1"/>
</dbReference>
<dbReference type="InterPro" id="IPR029058">
    <property type="entry name" value="AB_hydrolase_fold"/>
</dbReference>
<reference evidence="4 5" key="1">
    <citation type="journal article" date="2016" name="Mol. Biol. Evol.">
        <title>Comparative Genomics of Early-Diverging Mushroom-Forming Fungi Provides Insights into the Origins of Lignocellulose Decay Capabilities.</title>
        <authorList>
            <person name="Nagy L.G."/>
            <person name="Riley R."/>
            <person name="Tritt A."/>
            <person name="Adam C."/>
            <person name="Daum C."/>
            <person name="Floudas D."/>
            <person name="Sun H."/>
            <person name="Yadav J.S."/>
            <person name="Pangilinan J."/>
            <person name="Larsson K.H."/>
            <person name="Matsuura K."/>
            <person name="Barry K."/>
            <person name="Labutti K."/>
            <person name="Kuo R."/>
            <person name="Ohm R.A."/>
            <person name="Bhattacharya S.S."/>
            <person name="Shirouzu T."/>
            <person name="Yoshinaga Y."/>
            <person name="Martin F.M."/>
            <person name="Grigoriev I.V."/>
            <person name="Hibbett D.S."/>
        </authorList>
    </citation>
    <scope>NUCLEOTIDE SEQUENCE [LARGE SCALE GENOMIC DNA]</scope>
    <source>
        <strain evidence="4 5">TUFC12733</strain>
    </source>
</reference>
<sequence length="493" mass="54234">MSPCPVIPNANTPATSSGAPEAVNDPPLPAVPRDPRGQKLAPALSTGPGHVKETRFGNNEAAPSFLRLGNVAMAEARKGQRATQPTRGALWIIANVLSLPPLYAYWTLSNLFPSWRTLPSWTLRRAVDIKFIRRVMGIAFEANGLTQPDMQHEPTERERAELKSKYGARYVWMEGVDLKEVGEPVRGWADAAGVESARVPAYWVGEEVESAGRRAYSSSEEGHAERSGKAKVMLFFHGGCYITGGAHPSEFTSFAPINSLRHSLTLCATLSVEYRLSSGFPNPARNPFPAALLDAITSFRYLLSLGFKPHEILVCGDSAGGNLAVALVRYLVEVDGAGSGLGGLVLLSPWVDLSHSHEGPESSLVRNYETDYFLPSMTDYGGDVYCDKMSPRNPWISPAAKAPVASVTPNGVAEEDLQEAHFHNWPRTLLIPGGREMLLDESRTLRERMEPDGVPLVYKEWPDAPHEMFCMWFMEPDRTEGIKFVCRWIDGQE</sequence>
<dbReference type="Gene3D" id="3.40.50.1820">
    <property type="entry name" value="alpha/beta hydrolase"/>
    <property type="match status" value="1"/>
</dbReference>
<feature type="domain" description="Alpha/beta hydrolase fold-3" evidence="3">
    <location>
        <begin position="233"/>
        <end position="468"/>
    </location>
</feature>
<gene>
    <name evidence="4" type="ORF">CALVIDRAFT_531913</name>
</gene>
<keyword evidence="1 4" id="KW-0378">Hydrolase</keyword>
<organism evidence="4 5">
    <name type="scientific">Calocera viscosa (strain TUFC12733)</name>
    <dbReference type="NCBI Taxonomy" id="1330018"/>
    <lineage>
        <taxon>Eukaryota</taxon>
        <taxon>Fungi</taxon>
        <taxon>Dikarya</taxon>
        <taxon>Basidiomycota</taxon>
        <taxon>Agaricomycotina</taxon>
        <taxon>Dacrymycetes</taxon>
        <taxon>Dacrymycetales</taxon>
        <taxon>Dacrymycetaceae</taxon>
        <taxon>Calocera</taxon>
    </lineage>
</organism>
<name>A0A167FP44_CALVF</name>
<evidence type="ECO:0000313" key="5">
    <source>
        <dbReference type="Proteomes" id="UP000076738"/>
    </source>
</evidence>
<evidence type="ECO:0000256" key="2">
    <source>
        <dbReference type="SAM" id="MobiDB-lite"/>
    </source>
</evidence>
<dbReference type="Pfam" id="PF07859">
    <property type="entry name" value="Abhydrolase_3"/>
    <property type="match status" value="1"/>
</dbReference>
<evidence type="ECO:0000259" key="3">
    <source>
        <dbReference type="Pfam" id="PF07859"/>
    </source>
</evidence>
<dbReference type="AlphaFoldDB" id="A0A167FP44"/>
<dbReference type="EMBL" id="KV417370">
    <property type="protein sequence ID" value="KZO89696.1"/>
    <property type="molecule type" value="Genomic_DNA"/>
</dbReference>
<feature type="compositionally biased region" description="Polar residues" evidence="2">
    <location>
        <begin position="9"/>
        <end position="18"/>
    </location>
</feature>
<dbReference type="InterPro" id="IPR013094">
    <property type="entry name" value="AB_hydrolase_3"/>
</dbReference>
<dbReference type="Proteomes" id="UP000076738">
    <property type="component" value="Unassembled WGS sequence"/>
</dbReference>